<keyword evidence="5" id="KW-1185">Reference proteome</keyword>
<evidence type="ECO:0000313" key="6">
    <source>
        <dbReference type="Proteomes" id="UP000634647"/>
    </source>
</evidence>
<dbReference type="Proteomes" id="UP000634647">
    <property type="component" value="Unassembled WGS sequence"/>
</dbReference>
<evidence type="ECO:0000313" key="3">
    <source>
        <dbReference type="EMBL" id="GHE02011.1"/>
    </source>
</evidence>
<dbReference type="SUPFAM" id="SSF53067">
    <property type="entry name" value="Actin-like ATPase domain"/>
    <property type="match status" value="2"/>
</dbReference>
<protein>
    <submittedName>
        <fullName evidence="3">Exopolyphosphatase</fullName>
    </submittedName>
    <submittedName>
        <fullName evidence="4">Ppx/GppA phosphatase</fullName>
    </submittedName>
</protein>
<dbReference type="InterPro" id="IPR003695">
    <property type="entry name" value="Ppx_GppA_N"/>
</dbReference>
<dbReference type="InterPro" id="IPR050273">
    <property type="entry name" value="GppA/Ppx_hydrolase"/>
</dbReference>
<sequence>MTDQTATAEDWGPFGRPLFEDPSARALSRIGVVDVGSNSVRLVVFDGAARSPAYFYNEKILCGLGQGLAATGRLNPEGKRRALSALRRFVLIAKSMGIPSLTAVATAAMREAEDGDAFRAEILRETGLRLWVIDGAEEARLSAQGVLLGWPEAEGIVCDIGGSSMELAVVGQGRIGKRVTSPLGPFRLQQIEGGAKGRKKHIEKVLNELKVELEADHRRLYLVGGSWRALAKIDMERRDYPLAVLHEYRMSQKHALATIDLISKSDLNELRGKTGTSPARMELVPLAAEVLKQLIRIFRPKEIDISSYGIREGLLYEQMPQRLRARDPLIEACRFAEATNARQPGFGRKLYDFLMPLYRSAPRARLRLIKAACLLHDTTWRAHPDYRAEVCFDNATRANLGGLDHRERVFLGLALLHRYKNSRSGTRFEPLYKLLDARELQEAEVLGKAMRFGAMIAMDDPTRVAELRYFPRKEILELRLKDDGEGLFGEVAQARFASLAAALQVSAKVTVARGHGHGRG</sequence>
<dbReference type="EMBL" id="BNAB01000008">
    <property type="protein sequence ID" value="GHE02011.1"/>
    <property type="molecule type" value="Genomic_DNA"/>
</dbReference>
<dbReference type="CDD" id="cd24052">
    <property type="entry name" value="ASKHA_NBD_HpPPX-GppA-like"/>
    <property type="match status" value="1"/>
</dbReference>
<dbReference type="Pfam" id="PF21697">
    <property type="entry name" value="Ppx_C"/>
    <property type="match status" value="1"/>
</dbReference>
<dbReference type="SUPFAM" id="SSF109604">
    <property type="entry name" value="HD-domain/PDEase-like"/>
    <property type="match status" value="1"/>
</dbReference>
<name>A0AAN4ZZE6_9RHOB</name>
<dbReference type="InterPro" id="IPR043129">
    <property type="entry name" value="ATPase_NBD"/>
</dbReference>
<evidence type="ECO:0000259" key="2">
    <source>
        <dbReference type="Pfam" id="PF21697"/>
    </source>
</evidence>
<dbReference type="InterPro" id="IPR048951">
    <property type="entry name" value="Ppx_C"/>
</dbReference>
<dbReference type="EMBL" id="FNOB01000009">
    <property type="protein sequence ID" value="SDX03388.1"/>
    <property type="molecule type" value="Genomic_DNA"/>
</dbReference>
<feature type="domain" description="Exopolyphosphatase C-terminal" evidence="2">
    <location>
        <begin position="367"/>
        <end position="501"/>
    </location>
</feature>
<dbReference type="GO" id="GO:0016462">
    <property type="term" value="F:pyrophosphatase activity"/>
    <property type="evidence" value="ECO:0007669"/>
    <property type="project" value="TreeGrafter"/>
</dbReference>
<dbReference type="AlphaFoldDB" id="A0AAN4ZZE6"/>
<dbReference type="Gene3D" id="1.10.3210.10">
    <property type="entry name" value="Hypothetical protein af1432"/>
    <property type="match status" value="1"/>
</dbReference>
<dbReference type="PANTHER" id="PTHR30005:SF0">
    <property type="entry name" value="RETROGRADE REGULATION PROTEIN 2"/>
    <property type="match status" value="1"/>
</dbReference>
<evidence type="ECO:0000313" key="4">
    <source>
        <dbReference type="EMBL" id="SDX03388.1"/>
    </source>
</evidence>
<dbReference type="Gene3D" id="3.30.420.40">
    <property type="match status" value="1"/>
</dbReference>
<organism evidence="3 6">
    <name type="scientific">Allgaiera indica</name>
    <dbReference type="NCBI Taxonomy" id="765699"/>
    <lineage>
        <taxon>Bacteria</taxon>
        <taxon>Pseudomonadati</taxon>
        <taxon>Pseudomonadota</taxon>
        <taxon>Alphaproteobacteria</taxon>
        <taxon>Rhodobacterales</taxon>
        <taxon>Paracoccaceae</taxon>
        <taxon>Allgaiera</taxon>
    </lineage>
</organism>
<reference evidence="3" key="1">
    <citation type="journal article" date="2014" name="Int. J. Syst. Evol. Microbiol.">
        <title>Complete genome sequence of Corynebacterium casei LMG S-19264T (=DSM 44701T), isolated from a smear-ripened cheese.</title>
        <authorList>
            <consortium name="US DOE Joint Genome Institute (JGI-PGF)"/>
            <person name="Walter F."/>
            <person name="Albersmeier A."/>
            <person name="Kalinowski J."/>
            <person name="Ruckert C."/>
        </authorList>
    </citation>
    <scope>NUCLEOTIDE SEQUENCE</scope>
    <source>
        <strain evidence="3">CGMCC 1.10859</strain>
    </source>
</reference>
<feature type="domain" description="Ppx/GppA phosphatase N-terminal" evidence="1">
    <location>
        <begin position="50"/>
        <end position="321"/>
    </location>
</feature>
<proteinExistence type="predicted"/>
<evidence type="ECO:0000313" key="5">
    <source>
        <dbReference type="Proteomes" id="UP000199541"/>
    </source>
</evidence>
<dbReference type="Pfam" id="PF02541">
    <property type="entry name" value="Ppx-GppA"/>
    <property type="match status" value="1"/>
</dbReference>
<dbReference type="RefSeq" id="WP_035845268.1">
    <property type="nucleotide sequence ID" value="NZ_BNAB01000008.1"/>
</dbReference>
<reference evidence="4 5" key="2">
    <citation type="submission" date="2016-10" db="EMBL/GenBank/DDBJ databases">
        <authorList>
            <person name="Varghese N."/>
            <person name="Submissions S."/>
        </authorList>
    </citation>
    <scope>NUCLEOTIDE SEQUENCE [LARGE SCALE GENOMIC DNA]</scope>
    <source>
        <strain evidence="4 5">DSM 24802</strain>
    </source>
</reference>
<accession>A0AAN4ZZE6</accession>
<gene>
    <name evidence="3" type="ORF">GCM10008024_19910</name>
    <name evidence="4" type="ORF">SAMN05444006_10945</name>
</gene>
<evidence type="ECO:0000259" key="1">
    <source>
        <dbReference type="Pfam" id="PF02541"/>
    </source>
</evidence>
<reference evidence="3" key="3">
    <citation type="submission" date="2023-06" db="EMBL/GenBank/DDBJ databases">
        <authorList>
            <person name="Sun Q."/>
            <person name="Zhou Y."/>
        </authorList>
    </citation>
    <scope>NUCLEOTIDE SEQUENCE</scope>
    <source>
        <strain evidence="3">CGMCC 1.10859</strain>
    </source>
</reference>
<dbReference type="PANTHER" id="PTHR30005">
    <property type="entry name" value="EXOPOLYPHOSPHATASE"/>
    <property type="match status" value="1"/>
</dbReference>
<dbReference type="Proteomes" id="UP000199541">
    <property type="component" value="Unassembled WGS sequence"/>
</dbReference>
<dbReference type="Gene3D" id="3.30.420.150">
    <property type="entry name" value="Exopolyphosphatase. Domain 2"/>
    <property type="match status" value="1"/>
</dbReference>
<comment type="caution">
    <text evidence="3">The sequence shown here is derived from an EMBL/GenBank/DDBJ whole genome shotgun (WGS) entry which is preliminary data.</text>
</comment>